<name>A0ACB8CWK2_DERSI</name>
<dbReference type="Proteomes" id="UP000821865">
    <property type="component" value="Chromosome 4"/>
</dbReference>
<reference evidence="1" key="1">
    <citation type="submission" date="2020-05" db="EMBL/GenBank/DDBJ databases">
        <title>Large-scale comparative analyses of tick genomes elucidate their genetic diversity and vector capacities.</title>
        <authorList>
            <person name="Jia N."/>
            <person name="Wang J."/>
            <person name="Shi W."/>
            <person name="Du L."/>
            <person name="Sun Y."/>
            <person name="Zhan W."/>
            <person name="Jiang J."/>
            <person name="Wang Q."/>
            <person name="Zhang B."/>
            <person name="Ji P."/>
            <person name="Sakyi L.B."/>
            <person name="Cui X."/>
            <person name="Yuan T."/>
            <person name="Jiang B."/>
            <person name="Yang W."/>
            <person name="Lam T.T.-Y."/>
            <person name="Chang Q."/>
            <person name="Ding S."/>
            <person name="Wang X."/>
            <person name="Zhu J."/>
            <person name="Ruan X."/>
            <person name="Zhao L."/>
            <person name="Wei J."/>
            <person name="Que T."/>
            <person name="Du C."/>
            <person name="Cheng J."/>
            <person name="Dai P."/>
            <person name="Han X."/>
            <person name="Huang E."/>
            <person name="Gao Y."/>
            <person name="Liu J."/>
            <person name="Shao H."/>
            <person name="Ye R."/>
            <person name="Li L."/>
            <person name="Wei W."/>
            <person name="Wang X."/>
            <person name="Wang C."/>
            <person name="Yang T."/>
            <person name="Huo Q."/>
            <person name="Li W."/>
            <person name="Guo W."/>
            <person name="Chen H."/>
            <person name="Zhou L."/>
            <person name="Ni X."/>
            <person name="Tian J."/>
            <person name="Zhou Y."/>
            <person name="Sheng Y."/>
            <person name="Liu T."/>
            <person name="Pan Y."/>
            <person name="Xia L."/>
            <person name="Li J."/>
            <person name="Zhao F."/>
            <person name="Cao W."/>
        </authorList>
    </citation>
    <scope>NUCLEOTIDE SEQUENCE</scope>
    <source>
        <strain evidence="1">Dsil-2018</strain>
    </source>
</reference>
<evidence type="ECO:0000313" key="1">
    <source>
        <dbReference type="EMBL" id="KAH7953577.1"/>
    </source>
</evidence>
<dbReference type="EMBL" id="CM023473">
    <property type="protein sequence ID" value="KAH7953577.1"/>
    <property type="molecule type" value="Genomic_DNA"/>
</dbReference>
<accession>A0ACB8CWK2</accession>
<comment type="caution">
    <text evidence="1">The sequence shown here is derived from an EMBL/GenBank/DDBJ whole genome shotgun (WGS) entry which is preliminary data.</text>
</comment>
<gene>
    <name evidence="1" type="ORF">HPB49_010300</name>
</gene>
<keyword evidence="2" id="KW-1185">Reference proteome</keyword>
<organism evidence="1 2">
    <name type="scientific">Dermacentor silvarum</name>
    <name type="common">Tick</name>
    <dbReference type="NCBI Taxonomy" id="543639"/>
    <lineage>
        <taxon>Eukaryota</taxon>
        <taxon>Metazoa</taxon>
        <taxon>Ecdysozoa</taxon>
        <taxon>Arthropoda</taxon>
        <taxon>Chelicerata</taxon>
        <taxon>Arachnida</taxon>
        <taxon>Acari</taxon>
        <taxon>Parasitiformes</taxon>
        <taxon>Ixodida</taxon>
        <taxon>Ixodoidea</taxon>
        <taxon>Ixodidae</taxon>
        <taxon>Rhipicephalinae</taxon>
        <taxon>Dermacentor</taxon>
    </lineage>
</organism>
<proteinExistence type="predicted"/>
<evidence type="ECO:0000313" key="2">
    <source>
        <dbReference type="Proteomes" id="UP000821865"/>
    </source>
</evidence>
<sequence>MAAAADEIAVLLQAAIELLDAYEAIEEERDEVDEHAINLLVARFVRQDRHRVPLYVERVVPAYMDMEFKKMFRLSRSSVAAVVEEFEKSAFYPQGGYLIGDCAYPLLVWLQTPYRQCGASWQPWMEAFNATHCKQRVVIEGAFGLLKARFRRLAYVDVATIPQAVDIVMAACVLHNIASRSGDAVDDEEQVDSGTNVLYNDPDSGVEASVLATTVRDTIAQAL</sequence>
<protein>
    <submittedName>
        <fullName evidence="1">Uncharacterized protein</fullName>
    </submittedName>
</protein>